<dbReference type="Proteomes" id="UP001500466">
    <property type="component" value="Unassembled WGS sequence"/>
</dbReference>
<proteinExistence type="predicted"/>
<keyword evidence="2" id="KW-1185">Reference proteome</keyword>
<comment type="caution">
    <text evidence="1">The sequence shown here is derived from an EMBL/GenBank/DDBJ whole genome shotgun (WGS) entry which is preliminary data.</text>
</comment>
<accession>A0ABP9H4I3</accession>
<evidence type="ECO:0000313" key="2">
    <source>
        <dbReference type="Proteomes" id="UP001500466"/>
    </source>
</evidence>
<sequence length="260" mass="28131">MRGTAGLRSPVVTETEHARRRQFLDALAGALIEEDDIWQIETSSDGSALVARADDQDGLVVALIEAGSLDDAVTVEDVVRVESLASGVGVTAFEGRPAAFLCSRREPAEGAVQAAYLRNMRILHVRSTGPDTWGRDVAVLSHQEFTQPLDAAVLDEREWQEIHDGSDRAVFHDGGQNPIATFAGLRAELAWHEETEVSPWGSAWGTGKFEMPAGTVMTVPGERPLPVTGVTLRFHKETRPVYAASEEGAFADVATGWLWG</sequence>
<protein>
    <submittedName>
        <fullName evidence="1">Uncharacterized protein</fullName>
    </submittedName>
</protein>
<organism evidence="1 2">
    <name type="scientific">Yinghuangia aomiensis</name>
    <dbReference type="NCBI Taxonomy" id="676205"/>
    <lineage>
        <taxon>Bacteria</taxon>
        <taxon>Bacillati</taxon>
        <taxon>Actinomycetota</taxon>
        <taxon>Actinomycetes</taxon>
        <taxon>Kitasatosporales</taxon>
        <taxon>Streptomycetaceae</taxon>
        <taxon>Yinghuangia</taxon>
    </lineage>
</organism>
<dbReference type="EMBL" id="BAABHS010000008">
    <property type="protein sequence ID" value="GAA4961346.1"/>
    <property type="molecule type" value="Genomic_DNA"/>
</dbReference>
<reference evidence="2" key="1">
    <citation type="journal article" date="2019" name="Int. J. Syst. Evol. Microbiol.">
        <title>The Global Catalogue of Microorganisms (GCM) 10K type strain sequencing project: providing services to taxonomists for standard genome sequencing and annotation.</title>
        <authorList>
            <consortium name="The Broad Institute Genomics Platform"/>
            <consortium name="The Broad Institute Genome Sequencing Center for Infectious Disease"/>
            <person name="Wu L."/>
            <person name="Ma J."/>
        </authorList>
    </citation>
    <scope>NUCLEOTIDE SEQUENCE [LARGE SCALE GENOMIC DNA]</scope>
    <source>
        <strain evidence="2">JCM 17986</strain>
    </source>
</reference>
<gene>
    <name evidence="1" type="ORF">GCM10023205_25980</name>
</gene>
<name>A0ABP9H4I3_9ACTN</name>
<evidence type="ECO:0000313" key="1">
    <source>
        <dbReference type="EMBL" id="GAA4961346.1"/>
    </source>
</evidence>